<evidence type="ECO:0000256" key="3">
    <source>
        <dbReference type="ARBA" id="ARBA00005913"/>
    </source>
</evidence>
<gene>
    <name evidence="10" type="ORF">EX30DRAFT_374109</name>
</gene>
<protein>
    <recommendedName>
        <fullName evidence="4">Biogenesis of lysosome-related organelles complex 1 subunit KXD1</fullName>
    </recommendedName>
    <alternativeName>
        <fullName evidence="7">KxDL homolog</fullName>
    </alternativeName>
</protein>
<organism evidence="10 11">
    <name type="scientific">Ascodesmis nigricans</name>
    <dbReference type="NCBI Taxonomy" id="341454"/>
    <lineage>
        <taxon>Eukaryota</taxon>
        <taxon>Fungi</taxon>
        <taxon>Dikarya</taxon>
        <taxon>Ascomycota</taxon>
        <taxon>Pezizomycotina</taxon>
        <taxon>Pezizomycetes</taxon>
        <taxon>Pezizales</taxon>
        <taxon>Ascodesmidaceae</taxon>
        <taxon>Ascodesmis</taxon>
    </lineage>
</organism>
<dbReference type="GO" id="GO:0007032">
    <property type="term" value="P:endosome organization"/>
    <property type="evidence" value="ECO:0007669"/>
    <property type="project" value="TreeGrafter"/>
</dbReference>
<dbReference type="GO" id="GO:0032880">
    <property type="term" value="P:regulation of protein localization"/>
    <property type="evidence" value="ECO:0007669"/>
    <property type="project" value="TreeGrafter"/>
</dbReference>
<accession>A0A4S2MMA0</accession>
<evidence type="ECO:0000256" key="7">
    <source>
        <dbReference type="ARBA" id="ARBA00029808"/>
    </source>
</evidence>
<feature type="domain" description="KxDL" evidence="9">
    <location>
        <begin position="108"/>
        <end position="193"/>
    </location>
</feature>
<evidence type="ECO:0000256" key="5">
    <source>
        <dbReference type="ARBA" id="ARBA00022448"/>
    </source>
</evidence>
<evidence type="ECO:0000256" key="2">
    <source>
        <dbReference type="ARBA" id="ARBA00004177"/>
    </source>
</evidence>
<proteinExistence type="inferred from homology"/>
<comment type="similarity">
    <text evidence="3">Belongs to the KXD1 family.</text>
</comment>
<keyword evidence="11" id="KW-1185">Reference proteome</keyword>
<evidence type="ECO:0000313" key="10">
    <source>
        <dbReference type="EMBL" id="TGZ78123.1"/>
    </source>
</evidence>
<dbReference type="Pfam" id="PF10241">
    <property type="entry name" value="KxDL"/>
    <property type="match status" value="1"/>
</dbReference>
<dbReference type="Proteomes" id="UP000298138">
    <property type="component" value="Unassembled WGS sequence"/>
</dbReference>
<keyword evidence="5" id="KW-0813">Transport</keyword>
<dbReference type="PANTHER" id="PTHR37787">
    <property type="entry name" value="BIOGENESIS OF LYSOSOME-RELATED ORGANELLES COMPLEX 1 SUBUNIT KXD1"/>
    <property type="match status" value="1"/>
</dbReference>
<feature type="compositionally biased region" description="Low complexity" evidence="8">
    <location>
        <begin position="14"/>
        <end position="25"/>
    </location>
</feature>
<feature type="compositionally biased region" description="Basic residues" evidence="8">
    <location>
        <begin position="33"/>
        <end position="43"/>
    </location>
</feature>
<keyword evidence="6" id="KW-0967">Endosome</keyword>
<feature type="compositionally biased region" description="Low complexity" evidence="8">
    <location>
        <begin position="53"/>
        <end position="63"/>
    </location>
</feature>
<dbReference type="OrthoDB" id="4089816at2759"/>
<dbReference type="AlphaFoldDB" id="A0A4S2MMA0"/>
<evidence type="ECO:0000256" key="1">
    <source>
        <dbReference type="ARBA" id="ARBA00002069"/>
    </source>
</evidence>
<feature type="region of interest" description="Disordered" evidence="8">
    <location>
        <begin position="1"/>
        <end position="99"/>
    </location>
</feature>
<dbReference type="InterPro" id="IPR051390">
    <property type="entry name" value="BLOC-1_subunit_KXD1"/>
</dbReference>
<reference evidence="10 11" key="1">
    <citation type="submission" date="2019-04" db="EMBL/GenBank/DDBJ databases">
        <title>Comparative genomics and transcriptomics to analyze fruiting body development in filamentous ascomycetes.</title>
        <authorList>
            <consortium name="DOE Joint Genome Institute"/>
            <person name="Lutkenhaus R."/>
            <person name="Traeger S."/>
            <person name="Breuer J."/>
            <person name="Kuo A."/>
            <person name="Lipzen A."/>
            <person name="Pangilinan J."/>
            <person name="Dilworth D."/>
            <person name="Sandor L."/>
            <person name="Poggeler S."/>
            <person name="Barry K."/>
            <person name="Grigoriev I.V."/>
            <person name="Nowrousian M."/>
        </authorList>
    </citation>
    <scope>NUCLEOTIDE SEQUENCE [LARGE SCALE GENOMIC DNA]</scope>
    <source>
        <strain evidence="10 11">CBS 389.68</strain>
    </source>
</reference>
<evidence type="ECO:0000313" key="11">
    <source>
        <dbReference type="Proteomes" id="UP000298138"/>
    </source>
</evidence>
<evidence type="ECO:0000256" key="4">
    <source>
        <dbReference type="ARBA" id="ARBA00016207"/>
    </source>
</evidence>
<dbReference type="InterPro" id="IPR019371">
    <property type="entry name" value="KxDL_dom"/>
</dbReference>
<evidence type="ECO:0000256" key="8">
    <source>
        <dbReference type="SAM" id="MobiDB-lite"/>
    </source>
</evidence>
<comment type="subcellular location">
    <subcellularLocation>
        <location evidence="2">Endosome</location>
    </subcellularLocation>
</comment>
<dbReference type="PANTHER" id="PTHR37787:SF1">
    <property type="entry name" value="BIOGENESIS OF LYSOSOME-RELATED ORGANELLES COMPLEX 1 SUBUNIT KXD1"/>
    <property type="match status" value="1"/>
</dbReference>
<dbReference type="InParanoid" id="A0A4S2MMA0"/>
<dbReference type="EMBL" id="ML220145">
    <property type="protein sequence ID" value="TGZ78123.1"/>
    <property type="molecule type" value="Genomic_DNA"/>
</dbReference>
<dbReference type="GO" id="GO:0031083">
    <property type="term" value="C:BLOC-1 complex"/>
    <property type="evidence" value="ECO:0007669"/>
    <property type="project" value="TreeGrafter"/>
</dbReference>
<dbReference type="FunCoup" id="A0A4S2MMA0">
    <property type="interactions" value="73"/>
</dbReference>
<evidence type="ECO:0000259" key="9">
    <source>
        <dbReference type="Pfam" id="PF10241"/>
    </source>
</evidence>
<name>A0A4S2MMA0_9PEZI</name>
<sequence length="204" mass="22565">MSHYRPRAPSYTGLPPSLHSPSKTPHSPPHPIPHPHHHHHHHLSTTPTPPTSGSPASYTFTTHPDPHHRTPPSISSSSISSSSYAGSDSSPYGPHHTQPDVVDVVMSRLESGLDLMVLERVLVGQVKTSGMLNAKSVELATLQKEAEEKLAETRRTLVQGMRAAKEVRRELEVVQGMVRGLRGRVEGRWPIEYERARERLPPPC</sequence>
<evidence type="ECO:0000256" key="6">
    <source>
        <dbReference type="ARBA" id="ARBA00022753"/>
    </source>
</evidence>
<feature type="compositionally biased region" description="Low complexity" evidence="8">
    <location>
        <begin position="71"/>
        <end position="94"/>
    </location>
</feature>
<comment type="function">
    <text evidence="1">Component of the biogenesis of lysosome-related organelles complex-1 (BLOC-1) involved in endosomal cargo sorting.</text>
</comment>
<dbReference type="GO" id="GO:0005768">
    <property type="term" value="C:endosome"/>
    <property type="evidence" value="ECO:0007669"/>
    <property type="project" value="UniProtKB-SubCell"/>
</dbReference>